<evidence type="ECO:0000313" key="1">
    <source>
        <dbReference type="EMBL" id="AZU98685.1"/>
    </source>
</evidence>
<evidence type="ECO:0000313" key="2">
    <source>
        <dbReference type="Proteomes" id="UP000287416"/>
    </source>
</evidence>
<name>A0A3T0IGZ0_9CAUD</name>
<dbReference type="EMBL" id="MK278860">
    <property type="protein sequence ID" value="AZU98685.1"/>
    <property type="molecule type" value="Genomic_DNA"/>
</dbReference>
<dbReference type="Proteomes" id="UP000287416">
    <property type="component" value="Segment"/>
</dbReference>
<dbReference type="GeneID" id="55811374"/>
<organism evidence="1 2">
    <name type="scientific">Acinetobacter phage AbTZA1</name>
    <dbReference type="NCBI Taxonomy" id="2500827"/>
    <lineage>
        <taxon>Viruses</taxon>
        <taxon>Duplodnaviria</taxon>
        <taxon>Heunggongvirae</taxon>
        <taxon>Uroviricota</taxon>
        <taxon>Caudoviricetes</taxon>
        <taxon>Pantevenvirales</taxon>
        <taxon>Straboviridae</taxon>
        <taxon>Twarogvirinae</taxon>
        <taxon>Hadassahvirus</taxon>
        <taxon>Hadassahvirus azbtza1</taxon>
    </lineage>
</organism>
<proteinExistence type="predicted"/>
<dbReference type="RefSeq" id="YP_009882078.1">
    <property type="nucleotide sequence ID" value="NC_049445.1"/>
</dbReference>
<protein>
    <submittedName>
        <fullName evidence="1">Uncharacterized protein</fullName>
    </submittedName>
</protein>
<keyword evidence="2" id="KW-1185">Reference proteome</keyword>
<accession>A0A3T0IGZ0</accession>
<sequence>MEIDEDYIDVDFINEQINDKHHKILSLCISLSKKGIDAFYSYSPHVDWADVRVYTSGWTQDNDPDLIFSFLWSDITRDGPVDSETVSIVMSKFDKCIFALEGLLND</sequence>
<reference evidence="1 2" key="1">
    <citation type="submission" date="2018-12" db="EMBL/GenBank/DDBJ databases">
        <title>Successful treatment of antibiotic resistant microbial bone infection with bacteriophages.</title>
        <authorList>
            <person name="Nir-Paz R."/>
            <person name="Gelman D."/>
            <person name="Khouri A."/>
            <person name="Sisson B.M."/>
            <person name="Fackler J."/>
            <person name="Oren S.A."/>
            <person name="Khalifa L."/>
            <person name="Rimon A."/>
            <person name="Glazer S.C."/>
            <person name="Moses A.E."/>
            <person name="Yoram W."/>
            <person name="Schooley R.T."/>
            <person name="Hazan R."/>
        </authorList>
    </citation>
    <scope>NUCLEOTIDE SEQUENCE [LARGE SCALE GENOMIC DNA]</scope>
</reference>
<dbReference type="KEGG" id="vg:55811374"/>